<dbReference type="AlphaFoldDB" id="A0A2U8W192"/>
<proteinExistence type="predicted"/>
<reference evidence="2" key="1">
    <citation type="submission" date="2018-05" db="EMBL/GenBank/DDBJ databases">
        <title>Complete Genome Sequence of Methylobacterium sp. 17SD2-17.</title>
        <authorList>
            <person name="Srinivasan S."/>
        </authorList>
    </citation>
    <scope>NUCLEOTIDE SEQUENCE [LARGE SCALE GENOMIC DNA]</scope>
    <source>
        <strain evidence="2">17SD2-17</strain>
    </source>
</reference>
<accession>A0A2U8W192</accession>
<dbReference type="Gene3D" id="3.40.630.30">
    <property type="match status" value="1"/>
</dbReference>
<dbReference type="EMBL" id="CP029550">
    <property type="protein sequence ID" value="AWN39827.1"/>
    <property type="molecule type" value="Genomic_DNA"/>
</dbReference>
<evidence type="ECO:0000313" key="2">
    <source>
        <dbReference type="Proteomes" id="UP000245926"/>
    </source>
</evidence>
<keyword evidence="2" id="KW-1185">Reference proteome</keyword>
<dbReference type="RefSeq" id="WP_109887514.1">
    <property type="nucleotide sequence ID" value="NZ_CP029550.1"/>
</dbReference>
<sequence length="217" mass="24231">MQHFMRRATYEDARAVSELRQAAYKISPDFTLCNTDLLDKLAWSREDERGDVLGFWSDGVLVATMRCDVITDQADAQVHFDGMALPMQHAVWPSPILSRGATVRSRAGSGLNSLLRLRFIEASIKSGYERLYGYVVMGGARTRLMQDLGYEFLPREDADPDWASSSRWAMAWIDLKARGDAAVAHLKAVCSIEEAQHPWVGPEFTRLAGSSQTSMSP</sequence>
<protein>
    <recommendedName>
        <fullName evidence="3">GNAT family N-acetyltransferase</fullName>
    </recommendedName>
</protein>
<dbReference type="InterPro" id="IPR016181">
    <property type="entry name" value="Acyl_CoA_acyltransferase"/>
</dbReference>
<name>A0A2U8W192_9HYPH</name>
<organism evidence="1 2">
    <name type="scientific">Methylobacterium durans</name>
    <dbReference type="NCBI Taxonomy" id="2202825"/>
    <lineage>
        <taxon>Bacteria</taxon>
        <taxon>Pseudomonadati</taxon>
        <taxon>Pseudomonadota</taxon>
        <taxon>Alphaproteobacteria</taxon>
        <taxon>Hyphomicrobiales</taxon>
        <taxon>Methylobacteriaceae</taxon>
        <taxon>Methylobacterium</taxon>
    </lineage>
</organism>
<dbReference type="KEGG" id="mets:DK389_03850"/>
<evidence type="ECO:0008006" key="3">
    <source>
        <dbReference type="Google" id="ProtNLM"/>
    </source>
</evidence>
<evidence type="ECO:0000313" key="1">
    <source>
        <dbReference type="EMBL" id="AWN39827.1"/>
    </source>
</evidence>
<dbReference type="SUPFAM" id="SSF55729">
    <property type="entry name" value="Acyl-CoA N-acyltransferases (Nat)"/>
    <property type="match status" value="1"/>
</dbReference>
<dbReference type="OrthoDB" id="9820639at2"/>
<gene>
    <name evidence="1" type="ORF">DK389_03850</name>
</gene>
<dbReference type="Proteomes" id="UP000245926">
    <property type="component" value="Chromosome"/>
</dbReference>